<dbReference type="RefSeq" id="WP_285984350.1">
    <property type="nucleotide sequence ID" value="NZ_JASVDS010000008.1"/>
</dbReference>
<dbReference type="PANTHER" id="PTHR46246">
    <property type="entry name" value="GUANOSINE-3',5'-BIS(DIPHOSPHATE) 3'-PYROPHOSPHOHYDROLASE MESH1"/>
    <property type="match status" value="1"/>
</dbReference>
<organism evidence="1 2">
    <name type="scientific">Roseateles subflavus</name>
    <dbReference type="NCBI Taxonomy" id="3053353"/>
    <lineage>
        <taxon>Bacteria</taxon>
        <taxon>Pseudomonadati</taxon>
        <taxon>Pseudomonadota</taxon>
        <taxon>Betaproteobacteria</taxon>
        <taxon>Burkholderiales</taxon>
        <taxon>Sphaerotilaceae</taxon>
        <taxon>Roseateles</taxon>
    </lineage>
</organism>
<name>A0ABT7LNA6_9BURK</name>
<dbReference type="EMBL" id="JASVDS010000008">
    <property type="protein sequence ID" value="MDL5034274.1"/>
    <property type="molecule type" value="Genomic_DNA"/>
</dbReference>
<sequence length="153" mass="16650">MSDHNHPMKILDAYRLAAQLHSGQLDKAGRPYIEHLSRVFLRVMHAGGDRDQQIAALLHDTIEDGKASAESLAAAGVPKGAIVLTQVLTRPAGQDYMAYLREVLKEPRAVPVKLADLDDNSDPDRLALLDAGDAARLAKKYQRAIQFLNSGSA</sequence>
<dbReference type="InterPro" id="IPR052194">
    <property type="entry name" value="MESH1"/>
</dbReference>
<reference evidence="1 2" key="1">
    <citation type="submission" date="2023-06" db="EMBL/GenBank/DDBJ databases">
        <title>Pelomonas sp. APW6 16S ribosomal RNA gene genome sequencing and assembly.</title>
        <authorList>
            <person name="Woo H."/>
        </authorList>
    </citation>
    <scope>NUCLEOTIDE SEQUENCE [LARGE SCALE GENOMIC DNA]</scope>
    <source>
        <strain evidence="1 2">APW6</strain>
    </source>
</reference>
<evidence type="ECO:0000313" key="2">
    <source>
        <dbReference type="Proteomes" id="UP001238603"/>
    </source>
</evidence>
<dbReference type="Gene3D" id="1.10.3210.10">
    <property type="entry name" value="Hypothetical protein af1432"/>
    <property type="match status" value="1"/>
</dbReference>
<dbReference type="Proteomes" id="UP001238603">
    <property type="component" value="Unassembled WGS sequence"/>
</dbReference>
<comment type="caution">
    <text evidence="1">The sequence shown here is derived from an EMBL/GenBank/DDBJ whole genome shotgun (WGS) entry which is preliminary data.</text>
</comment>
<protein>
    <submittedName>
        <fullName evidence="1">HD domain-containing protein</fullName>
    </submittedName>
</protein>
<dbReference type="Pfam" id="PF13328">
    <property type="entry name" value="HD_4"/>
    <property type="match status" value="1"/>
</dbReference>
<accession>A0ABT7LNA6</accession>
<dbReference type="PANTHER" id="PTHR46246:SF1">
    <property type="entry name" value="GUANOSINE-3',5'-BIS(DIPHOSPHATE) 3'-PYROPHOSPHOHYDROLASE MESH1"/>
    <property type="match status" value="1"/>
</dbReference>
<keyword evidence="2" id="KW-1185">Reference proteome</keyword>
<proteinExistence type="predicted"/>
<gene>
    <name evidence="1" type="ORF">QRD43_20400</name>
</gene>
<evidence type="ECO:0000313" key="1">
    <source>
        <dbReference type="EMBL" id="MDL5034274.1"/>
    </source>
</evidence>
<dbReference type="SUPFAM" id="SSF109604">
    <property type="entry name" value="HD-domain/PDEase-like"/>
    <property type="match status" value="1"/>
</dbReference>